<evidence type="ECO:0000313" key="4">
    <source>
        <dbReference type="Proteomes" id="UP000184387"/>
    </source>
</evidence>
<evidence type="ECO:0000313" key="3">
    <source>
        <dbReference type="EMBL" id="SHK16290.1"/>
    </source>
</evidence>
<gene>
    <name evidence="3" type="ORF">SAMN02745194_04322</name>
</gene>
<feature type="signal peptide" evidence="2">
    <location>
        <begin position="1"/>
        <end position="20"/>
    </location>
</feature>
<dbReference type="AlphaFoldDB" id="A0A1M6Q820"/>
<feature type="region of interest" description="Disordered" evidence="1">
    <location>
        <begin position="22"/>
        <end position="127"/>
    </location>
</feature>
<evidence type="ECO:0008006" key="5">
    <source>
        <dbReference type="Google" id="ProtNLM"/>
    </source>
</evidence>
<feature type="compositionally biased region" description="Low complexity" evidence="1">
    <location>
        <begin position="39"/>
        <end position="65"/>
    </location>
</feature>
<feature type="compositionally biased region" description="Polar residues" evidence="1">
    <location>
        <begin position="106"/>
        <end position="117"/>
    </location>
</feature>
<proteinExistence type="predicted"/>
<evidence type="ECO:0000256" key="1">
    <source>
        <dbReference type="SAM" id="MobiDB-lite"/>
    </source>
</evidence>
<keyword evidence="2" id="KW-0732">Signal</keyword>
<dbReference type="EMBL" id="FQZF01000034">
    <property type="protein sequence ID" value="SHK16290.1"/>
    <property type="molecule type" value="Genomic_DNA"/>
</dbReference>
<dbReference type="STRING" id="198092.SAMN02745194_04322"/>
<name>A0A1M6Q820_9PROT</name>
<reference evidence="3 4" key="1">
    <citation type="submission" date="2016-11" db="EMBL/GenBank/DDBJ databases">
        <authorList>
            <person name="Jaros S."/>
            <person name="Januszkiewicz K."/>
            <person name="Wedrychowicz H."/>
        </authorList>
    </citation>
    <scope>NUCLEOTIDE SEQUENCE [LARGE SCALE GENOMIC DNA]</scope>
    <source>
        <strain evidence="3 4">DSM 14916</strain>
    </source>
</reference>
<dbReference type="RefSeq" id="WP_175562707.1">
    <property type="nucleotide sequence ID" value="NZ_FQZF01000034.1"/>
</dbReference>
<protein>
    <recommendedName>
        <fullName evidence="5">Peptidase propeptide and YPEB domain-containing protein</fullName>
    </recommendedName>
</protein>
<sequence length="191" mass="18341">MRTSVAALALAAALATPALAQQGNTANPGSQGTTGGGNAMTMAPATQPSGTTAAPGTTTGPAASQSRAGTATQGAPMGSTAGTTTTRTDGSAAGSTAAGTTGNRAPDNNNAAVQNNPGDAPRVTATPAAGANSFTEGQARSRIEAAGFTGVQDLKKDEAGVWRGRAMRGGQTAEVGLDFQGNVVTGAAPAR</sequence>
<dbReference type="Proteomes" id="UP000184387">
    <property type="component" value="Unassembled WGS sequence"/>
</dbReference>
<organism evidence="3 4">
    <name type="scientific">Muricoccus roseus</name>
    <dbReference type="NCBI Taxonomy" id="198092"/>
    <lineage>
        <taxon>Bacteria</taxon>
        <taxon>Pseudomonadati</taxon>
        <taxon>Pseudomonadota</taxon>
        <taxon>Alphaproteobacteria</taxon>
        <taxon>Acetobacterales</taxon>
        <taxon>Roseomonadaceae</taxon>
        <taxon>Muricoccus</taxon>
    </lineage>
</organism>
<feature type="compositionally biased region" description="Polar residues" evidence="1">
    <location>
        <begin position="22"/>
        <end position="31"/>
    </location>
</feature>
<evidence type="ECO:0000256" key="2">
    <source>
        <dbReference type="SAM" id="SignalP"/>
    </source>
</evidence>
<accession>A0A1M6Q820</accession>
<feature type="compositionally biased region" description="Low complexity" evidence="1">
    <location>
        <begin position="78"/>
        <end position="102"/>
    </location>
</feature>
<keyword evidence="4" id="KW-1185">Reference proteome</keyword>
<feature type="chain" id="PRO_5012183948" description="Peptidase propeptide and YPEB domain-containing protein" evidence="2">
    <location>
        <begin position="21"/>
        <end position="191"/>
    </location>
</feature>